<feature type="non-terminal residue" evidence="1">
    <location>
        <position position="55"/>
    </location>
</feature>
<dbReference type="KEGG" id="spar:SPRG_15860"/>
<dbReference type="AlphaFoldDB" id="A0A067BX30"/>
<dbReference type="GeneID" id="24137543"/>
<dbReference type="RefSeq" id="XP_012210444.1">
    <property type="nucleotide sequence ID" value="XM_012355054.1"/>
</dbReference>
<gene>
    <name evidence="1" type="ORF">SPRG_15860</name>
</gene>
<sequence>MEPGKDDNNSNSAQEEAALEAHLQLLSDMKAVDTSFALNWATMLGGKRSADAMAA</sequence>
<dbReference type="VEuPathDB" id="FungiDB:SPRG_15860"/>
<name>A0A067BX30_SAPPC</name>
<proteinExistence type="predicted"/>
<organism evidence="1 2">
    <name type="scientific">Saprolegnia parasitica (strain CBS 223.65)</name>
    <dbReference type="NCBI Taxonomy" id="695850"/>
    <lineage>
        <taxon>Eukaryota</taxon>
        <taxon>Sar</taxon>
        <taxon>Stramenopiles</taxon>
        <taxon>Oomycota</taxon>
        <taxon>Saprolegniomycetes</taxon>
        <taxon>Saprolegniales</taxon>
        <taxon>Saprolegniaceae</taxon>
        <taxon>Saprolegnia</taxon>
    </lineage>
</organism>
<dbReference type="Proteomes" id="UP000030745">
    <property type="component" value="Unassembled WGS sequence"/>
</dbReference>
<accession>A0A067BX30</accession>
<dbReference type="EMBL" id="KK583388">
    <property type="protein sequence ID" value="KDO18861.1"/>
    <property type="molecule type" value="Genomic_DNA"/>
</dbReference>
<evidence type="ECO:0000313" key="2">
    <source>
        <dbReference type="Proteomes" id="UP000030745"/>
    </source>
</evidence>
<dbReference type="OrthoDB" id="106086at2759"/>
<reference evidence="1 2" key="1">
    <citation type="journal article" date="2013" name="PLoS Genet.">
        <title>Distinctive expansion of potential virulence genes in the genome of the oomycete fish pathogen Saprolegnia parasitica.</title>
        <authorList>
            <person name="Jiang R.H."/>
            <person name="de Bruijn I."/>
            <person name="Haas B.J."/>
            <person name="Belmonte R."/>
            <person name="Lobach L."/>
            <person name="Christie J."/>
            <person name="van den Ackerveken G."/>
            <person name="Bottin A."/>
            <person name="Bulone V."/>
            <person name="Diaz-Moreno S.M."/>
            <person name="Dumas B."/>
            <person name="Fan L."/>
            <person name="Gaulin E."/>
            <person name="Govers F."/>
            <person name="Grenville-Briggs L.J."/>
            <person name="Horner N.R."/>
            <person name="Levin J.Z."/>
            <person name="Mammella M."/>
            <person name="Meijer H.J."/>
            <person name="Morris P."/>
            <person name="Nusbaum C."/>
            <person name="Oome S."/>
            <person name="Phillips A.J."/>
            <person name="van Rooyen D."/>
            <person name="Rzeszutek E."/>
            <person name="Saraiva M."/>
            <person name="Secombes C.J."/>
            <person name="Seidl M.F."/>
            <person name="Snel B."/>
            <person name="Stassen J.H."/>
            <person name="Sykes S."/>
            <person name="Tripathy S."/>
            <person name="van den Berg H."/>
            <person name="Vega-Arreguin J.C."/>
            <person name="Wawra S."/>
            <person name="Young S.K."/>
            <person name="Zeng Q."/>
            <person name="Dieguez-Uribeondo J."/>
            <person name="Russ C."/>
            <person name="Tyler B.M."/>
            <person name="van West P."/>
        </authorList>
    </citation>
    <scope>NUCLEOTIDE SEQUENCE [LARGE SCALE GENOMIC DNA]</scope>
    <source>
        <strain evidence="1 2">CBS 223.65</strain>
    </source>
</reference>
<protein>
    <submittedName>
        <fullName evidence="1">Uncharacterized protein</fullName>
    </submittedName>
</protein>
<keyword evidence="2" id="KW-1185">Reference proteome</keyword>
<evidence type="ECO:0000313" key="1">
    <source>
        <dbReference type="EMBL" id="KDO18861.1"/>
    </source>
</evidence>